<dbReference type="Proteomes" id="UP000309133">
    <property type="component" value="Unassembled WGS sequence"/>
</dbReference>
<reference evidence="4 5" key="1">
    <citation type="submission" date="2019-04" db="EMBL/GenBank/DDBJ databases">
        <authorList>
            <person name="Jiang L."/>
        </authorList>
    </citation>
    <scope>NUCLEOTIDE SEQUENCE [LARGE SCALE GENOMIC DNA]</scope>
    <source>
        <strain evidence="4 5">YIM 131853</strain>
    </source>
</reference>
<proteinExistence type="predicted"/>
<evidence type="ECO:0000313" key="4">
    <source>
        <dbReference type="EMBL" id="THG30163.1"/>
    </source>
</evidence>
<dbReference type="InterPro" id="IPR036873">
    <property type="entry name" value="Rhodanese-like_dom_sf"/>
</dbReference>
<dbReference type="AlphaFoldDB" id="A0A4S4FII7"/>
<evidence type="ECO:0000256" key="1">
    <source>
        <dbReference type="ARBA" id="ARBA00022679"/>
    </source>
</evidence>
<evidence type="ECO:0000313" key="5">
    <source>
        <dbReference type="Proteomes" id="UP000309133"/>
    </source>
</evidence>
<evidence type="ECO:0000259" key="3">
    <source>
        <dbReference type="PROSITE" id="PS50206"/>
    </source>
</evidence>
<dbReference type="PANTHER" id="PTHR11364:SF27">
    <property type="entry name" value="SULFURTRANSFERASE"/>
    <property type="match status" value="1"/>
</dbReference>
<name>A0A4S4FII7_9MICO</name>
<accession>A0A4S4FII7</accession>
<dbReference type="SMART" id="SM00450">
    <property type="entry name" value="RHOD"/>
    <property type="match status" value="2"/>
</dbReference>
<keyword evidence="5" id="KW-1185">Reference proteome</keyword>
<dbReference type="CDD" id="cd01448">
    <property type="entry name" value="TST_Repeat_1"/>
    <property type="match status" value="1"/>
</dbReference>
<evidence type="ECO:0000256" key="2">
    <source>
        <dbReference type="ARBA" id="ARBA00022737"/>
    </source>
</evidence>
<organism evidence="4 5">
    <name type="scientific">Naasia lichenicola</name>
    <dbReference type="NCBI Taxonomy" id="2565933"/>
    <lineage>
        <taxon>Bacteria</taxon>
        <taxon>Bacillati</taxon>
        <taxon>Actinomycetota</taxon>
        <taxon>Actinomycetes</taxon>
        <taxon>Micrococcales</taxon>
        <taxon>Microbacteriaceae</taxon>
        <taxon>Naasia</taxon>
    </lineage>
</organism>
<dbReference type="EMBL" id="SSSM01000005">
    <property type="protein sequence ID" value="THG30163.1"/>
    <property type="molecule type" value="Genomic_DNA"/>
</dbReference>
<feature type="domain" description="Rhodanese" evidence="3">
    <location>
        <begin position="207"/>
        <end position="293"/>
    </location>
</feature>
<keyword evidence="1 4" id="KW-0808">Transferase</keyword>
<dbReference type="PANTHER" id="PTHR11364">
    <property type="entry name" value="THIOSULFATE SULFERTANSFERASE"/>
    <property type="match status" value="1"/>
</dbReference>
<dbReference type="Pfam" id="PF00581">
    <property type="entry name" value="Rhodanese"/>
    <property type="match status" value="2"/>
</dbReference>
<keyword evidence="2" id="KW-0677">Repeat</keyword>
<dbReference type="SUPFAM" id="SSF52821">
    <property type="entry name" value="Rhodanese/Cell cycle control phosphatase"/>
    <property type="match status" value="2"/>
</dbReference>
<comment type="caution">
    <text evidence="4">The sequence shown here is derived from an EMBL/GenBank/DDBJ whole genome shotgun (WGS) entry which is preliminary data.</text>
</comment>
<dbReference type="OrthoDB" id="9770030at2"/>
<feature type="domain" description="Rhodanese" evidence="3">
    <location>
        <begin position="58"/>
        <end position="152"/>
    </location>
</feature>
<dbReference type="PROSITE" id="PS50206">
    <property type="entry name" value="RHODANESE_3"/>
    <property type="match status" value="2"/>
</dbReference>
<dbReference type="RefSeq" id="WP_136428635.1">
    <property type="nucleotide sequence ID" value="NZ_SSSM01000005.1"/>
</dbReference>
<dbReference type="GO" id="GO:0004792">
    <property type="term" value="F:thiosulfate-cyanide sulfurtransferase activity"/>
    <property type="evidence" value="ECO:0007669"/>
    <property type="project" value="TreeGrafter"/>
</dbReference>
<protein>
    <submittedName>
        <fullName evidence="4">Sulfurtransferase</fullName>
    </submittedName>
</protein>
<dbReference type="InterPro" id="IPR001763">
    <property type="entry name" value="Rhodanese-like_dom"/>
</dbReference>
<dbReference type="Gene3D" id="3.40.250.10">
    <property type="entry name" value="Rhodanese-like domain"/>
    <property type="match status" value="2"/>
</dbReference>
<dbReference type="InterPro" id="IPR045078">
    <property type="entry name" value="TST/MPST-like"/>
</dbReference>
<gene>
    <name evidence="4" type="ORF">E6C64_16170</name>
</gene>
<sequence>MDYSSAASPTTRTRSPMVATSWLADRLTATGLVLVDASVLPPIPGGDGYPLSGRGDYFVEGHIPGAVFADMIKVFSDQDGEYPFHAPGVDAFEDAAGSLGIDNSSTVVIYDNQQGQWAARLWWLFRTFGYDRVGVLDGGITKWRSENRPIQTGYVAPIDATFVASPRPDLWADRAYLEAIVAGELEAALVCGLPRDEYLGATGGRSRGGHIPGSISAPNADMIDPETNELISSPELTKMLSGALPYDRVVVYCGGGIASALDALALTMLGHRNVAIYDNSMMEWATHDDLPLVSVG</sequence>